<dbReference type="AlphaFoldDB" id="A0ABD2XL36"/>
<dbReference type="SMART" id="SM00248">
    <property type="entry name" value="ANK"/>
    <property type="match status" value="5"/>
</dbReference>
<evidence type="ECO:0000256" key="1">
    <source>
        <dbReference type="ARBA" id="ARBA00022737"/>
    </source>
</evidence>
<dbReference type="InterPro" id="IPR002110">
    <property type="entry name" value="Ankyrin_rpt"/>
</dbReference>
<gene>
    <name evidence="4" type="ORF">TKK_001968</name>
</gene>
<reference evidence="4 5" key="1">
    <citation type="journal article" date="2024" name="bioRxiv">
        <title>A reference genome for Trichogramma kaykai: A tiny desert-dwelling parasitoid wasp with competing sex-ratio distorters.</title>
        <authorList>
            <person name="Culotta J."/>
            <person name="Lindsey A.R."/>
        </authorList>
    </citation>
    <scope>NUCLEOTIDE SEQUENCE [LARGE SCALE GENOMIC DNA]</scope>
    <source>
        <strain evidence="4 5">KSX58</strain>
    </source>
</reference>
<organism evidence="4 5">
    <name type="scientific">Trichogramma kaykai</name>
    <dbReference type="NCBI Taxonomy" id="54128"/>
    <lineage>
        <taxon>Eukaryota</taxon>
        <taxon>Metazoa</taxon>
        <taxon>Ecdysozoa</taxon>
        <taxon>Arthropoda</taxon>
        <taxon>Hexapoda</taxon>
        <taxon>Insecta</taxon>
        <taxon>Pterygota</taxon>
        <taxon>Neoptera</taxon>
        <taxon>Endopterygota</taxon>
        <taxon>Hymenoptera</taxon>
        <taxon>Apocrita</taxon>
        <taxon>Proctotrupomorpha</taxon>
        <taxon>Chalcidoidea</taxon>
        <taxon>Trichogrammatidae</taxon>
        <taxon>Trichogramma</taxon>
    </lineage>
</organism>
<dbReference type="PANTHER" id="PTHR24171:SF9">
    <property type="entry name" value="ANKYRIN REPEAT DOMAIN-CONTAINING PROTEIN 39"/>
    <property type="match status" value="1"/>
</dbReference>
<evidence type="ECO:0000256" key="3">
    <source>
        <dbReference type="PROSITE-ProRule" id="PRU00023"/>
    </source>
</evidence>
<keyword evidence="5" id="KW-1185">Reference proteome</keyword>
<dbReference type="Gene3D" id="1.25.40.20">
    <property type="entry name" value="Ankyrin repeat-containing domain"/>
    <property type="match status" value="2"/>
</dbReference>
<protein>
    <submittedName>
        <fullName evidence="4">Uncharacterized protein</fullName>
    </submittedName>
</protein>
<dbReference type="InterPro" id="IPR036770">
    <property type="entry name" value="Ankyrin_rpt-contain_sf"/>
</dbReference>
<dbReference type="PANTHER" id="PTHR24171">
    <property type="entry name" value="ANKYRIN REPEAT DOMAIN-CONTAINING PROTEIN 39-RELATED"/>
    <property type="match status" value="1"/>
</dbReference>
<dbReference type="PROSITE" id="PS50088">
    <property type="entry name" value="ANK_REPEAT"/>
    <property type="match status" value="1"/>
</dbReference>
<dbReference type="Proteomes" id="UP001627154">
    <property type="component" value="Unassembled WGS sequence"/>
</dbReference>
<evidence type="ECO:0000256" key="2">
    <source>
        <dbReference type="ARBA" id="ARBA00023043"/>
    </source>
</evidence>
<dbReference type="EMBL" id="JBJJXI010000020">
    <property type="protein sequence ID" value="KAL3405589.1"/>
    <property type="molecule type" value="Genomic_DNA"/>
</dbReference>
<keyword evidence="2 3" id="KW-0040">ANK repeat</keyword>
<evidence type="ECO:0000313" key="5">
    <source>
        <dbReference type="Proteomes" id="UP001627154"/>
    </source>
</evidence>
<dbReference type="PROSITE" id="PS50297">
    <property type="entry name" value="ANK_REP_REGION"/>
    <property type="match status" value="1"/>
</dbReference>
<proteinExistence type="predicted"/>
<dbReference type="SUPFAM" id="SSF48403">
    <property type="entry name" value="Ankyrin repeat"/>
    <property type="match status" value="1"/>
</dbReference>
<feature type="repeat" description="ANK" evidence="3">
    <location>
        <begin position="255"/>
        <end position="287"/>
    </location>
</feature>
<comment type="caution">
    <text evidence="4">The sequence shown here is derived from an EMBL/GenBank/DDBJ whole genome shotgun (WGS) entry which is preliminary data.</text>
</comment>
<evidence type="ECO:0000313" key="4">
    <source>
        <dbReference type="EMBL" id="KAL3405589.1"/>
    </source>
</evidence>
<name>A0ABD2XL36_9HYME</name>
<sequence length="334" mass="38627">MFQDDQNSLKIAQLKTMRESVDWEIEEDRITFFKNFYPLIENWIDRLPNLRDIFQQDEIELLLLDSIKNLNRVPYTNRTVERLIQFVVSTGYKDEPKLDEEGKPVMIRNTPVHLAARRWCLDLVPELFKIYDRFDVNFIDGDGYTHFHAACMGGCDDVVEKFLDLGQDPNFLVSSSNCSPLFLAVELCVFYNKESGIKVVELLLRRGADPTLANVHGVTPLHDIGSNFDCARMILEINDDDIQRTARLVHARNIYGKTPLHSAAREGRADLIELLLRKGADPYAVDHNGVTPHQLIGHRVELLELFRKIQENQQAIEVRFRYSARGEKRKNNED</sequence>
<keyword evidence="1" id="KW-0677">Repeat</keyword>
<accession>A0ABD2XL36</accession>
<dbReference type="Pfam" id="PF12796">
    <property type="entry name" value="Ank_2"/>
    <property type="match status" value="2"/>
</dbReference>